<dbReference type="EMBL" id="AOBV01000006">
    <property type="protein sequence ID" value="ELV08234.1"/>
    <property type="molecule type" value="Genomic_DNA"/>
</dbReference>
<keyword evidence="2" id="KW-1185">Reference proteome</keyword>
<dbReference type="Proteomes" id="UP000011617">
    <property type="component" value="Unassembled WGS sequence"/>
</dbReference>
<evidence type="ECO:0000313" key="1">
    <source>
        <dbReference type="EMBL" id="ELV08234.1"/>
    </source>
</evidence>
<name>L8XZI0_9GAMM</name>
<proteinExistence type="predicted"/>
<dbReference type="PATRIC" id="fig|1261130.3.peg.909"/>
<protein>
    <submittedName>
        <fullName evidence="1">Uncharacterized protein</fullName>
    </submittedName>
</protein>
<dbReference type="HOGENOM" id="CLU_2670176_0_0_6"/>
<dbReference type="AlphaFoldDB" id="L8XZI0"/>
<sequence>MHSFIPLRNSFSARRKWKKIHYLLNSYLLTLVGHKSDYQGNPIDTVLYKNCIHNKEMLDGILQKVSGTHHLGGLK</sequence>
<comment type="caution">
    <text evidence="1">The sequence shown here is derived from an EMBL/GenBank/DDBJ whole genome shotgun (WGS) entry which is preliminary data.</text>
</comment>
<organism evidence="1 2">
    <name type="scientific">Wohlfahrtiimonas chitiniclastica SH04</name>
    <dbReference type="NCBI Taxonomy" id="1261130"/>
    <lineage>
        <taxon>Bacteria</taxon>
        <taxon>Pseudomonadati</taxon>
        <taxon>Pseudomonadota</taxon>
        <taxon>Gammaproteobacteria</taxon>
        <taxon>Cardiobacteriales</taxon>
        <taxon>Ignatzschineriaceae</taxon>
        <taxon>Wohlfahrtiimonas</taxon>
    </lineage>
</organism>
<accession>L8XZI0</accession>
<reference evidence="1 2" key="1">
    <citation type="journal article" date="2013" name="Genome Announc.">
        <title>Complete Genome Sequence of Wohlfahrtiimonas chitiniclastica Strain SH04, Isolated from Chrysomya megacephala Collected from Pudong International Airport in China.</title>
        <authorList>
            <person name="Cao X.M."/>
            <person name="Chen T."/>
            <person name="Xu L.Z."/>
            <person name="Yao L.S."/>
            <person name="Qi J."/>
            <person name="Zhang X.L."/>
            <person name="Yan Q.L."/>
            <person name="Deng Y.H."/>
            <person name="Guo T.Y."/>
            <person name="Wang J."/>
            <person name="Hu K.X."/>
            <person name="Xu B.L."/>
        </authorList>
    </citation>
    <scope>NUCLEOTIDE SEQUENCE [LARGE SCALE GENOMIC DNA]</scope>
    <source>
        <strain evidence="1 2">SH04</strain>
    </source>
</reference>
<gene>
    <name evidence="1" type="ORF">F387_00477</name>
</gene>
<evidence type="ECO:0000313" key="2">
    <source>
        <dbReference type="Proteomes" id="UP000011617"/>
    </source>
</evidence>